<dbReference type="Proteomes" id="UP000646365">
    <property type="component" value="Unassembled WGS sequence"/>
</dbReference>
<dbReference type="SUPFAM" id="SSF55729">
    <property type="entry name" value="Acyl-CoA N-acyltransferases (Nat)"/>
    <property type="match status" value="1"/>
</dbReference>
<comment type="caution">
    <text evidence="2">The sequence shown here is derived from an EMBL/GenBank/DDBJ whole genome shotgun (WGS) entry which is preliminary data.</text>
</comment>
<evidence type="ECO:0000259" key="1">
    <source>
        <dbReference type="PROSITE" id="PS51186"/>
    </source>
</evidence>
<protein>
    <submittedName>
        <fullName evidence="2">GCN5 family N-acetyltransferase</fullName>
    </submittedName>
</protein>
<sequence>MEITIRDATVADMPAVTAIYAHHVQTGYGSFEEIPPSTEEMVRRFDNVRARGLPWRLAEIDGQIVGYCYASLYHARSAYRFTVQDSVYVDERFLNRGIGSALLASLIETCTDLGYRQMMAGVGDSANEGSLRLHTRMGFRTVGQAIGVGIKFGRWLDLVLLQRTLGPERTDVPAAAPVGYLPPADQAGP</sequence>
<dbReference type="PANTHER" id="PTHR43072:SF8">
    <property type="entry name" value="ACYLTRANSFERASE FABY-RELATED"/>
    <property type="match status" value="1"/>
</dbReference>
<reference evidence="2" key="1">
    <citation type="journal article" date="2014" name="Int. J. Syst. Evol. Microbiol.">
        <title>Complete genome sequence of Corynebacterium casei LMG S-19264T (=DSM 44701T), isolated from a smear-ripened cheese.</title>
        <authorList>
            <consortium name="US DOE Joint Genome Institute (JGI-PGF)"/>
            <person name="Walter F."/>
            <person name="Albersmeier A."/>
            <person name="Kalinowski J."/>
            <person name="Ruckert C."/>
        </authorList>
    </citation>
    <scope>NUCLEOTIDE SEQUENCE</scope>
    <source>
        <strain evidence="2">CGMCC 1.15725</strain>
    </source>
</reference>
<gene>
    <name evidence="2" type="ORF">GCM10011611_01750</name>
</gene>
<dbReference type="AlphaFoldDB" id="A0A8J2YNY6"/>
<name>A0A8J2YNY6_9PROT</name>
<reference evidence="2" key="2">
    <citation type="submission" date="2020-09" db="EMBL/GenBank/DDBJ databases">
        <authorList>
            <person name="Sun Q."/>
            <person name="Zhou Y."/>
        </authorList>
    </citation>
    <scope>NUCLEOTIDE SEQUENCE</scope>
    <source>
        <strain evidence="2">CGMCC 1.15725</strain>
    </source>
</reference>
<dbReference type="CDD" id="cd04301">
    <property type="entry name" value="NAT_SF"/>
    <property type="match status" value="1"/>
</dbReference>
<dbReference type="Pfam" id="PF00583">
    <property type="entry name" value="Acetyltransf_1"/>
    <property type="match status" value="1"/>
</dbReference>
<dbReference type="InterPro" id="IPR000182">
    <property type="entry name" value="GNAT_dom"/>
</dbReference>
<evidence type="ECO:0000313" key="3">
    <source>
        <dbReference type="Proteomes" id="UP000646365"/>
    </source>
</evidence>
<accession>A0A8J2YNY6</accession>
<dbReference type="EMBL" id="BMJQ01000001">
    <property type="protein sequence ID" value="GGE99819.1"/>
    <property type="molecule type" value="Genomic_DNA"/>
</dbReference>
<dbReference type="PANTHER" id="PTHR43072">
    <property type="entry name" value="N-ACETYLTRANSFERASE"/>
    <property type="match status" value="1"/>
</dbReference>
<organism evidence="2 3">
    <name type="scientific">Aliidongia dinghuensis</name>
    <dbReference type="NCBI Taxonomy" id="1867774"/>
    <lineage>
        <taxon>Bacteria</taxon>
        <taxon>Pseudomonadati</taxon>
        <taxon>Pseudomonadota</taxon>
        <taxon>Alphaproteobacteria</taxon>
        <taxon>Rhodospirillales</taxon>
        <taxon>Dongiaceae</taxon>
        <taxon>Aliidongia</taxon>
    </lineage>
</organism>
<feature type="domain" description="N-acetyltransferase" evidence="1">
    <location>
        <begin position="3"/>
        <end position="166"/>
    </location>
</feature>
<dbReference type="InterPro" id="IPR016181">
    <property type="entry name" value="Acyl_CoA_acyltransferase"/>
</dbReference>
<dbReference type="Gene3D" id="3.40.630.30">
    <property type="match status" value="1"/>
</dbReference>
<proteinExistence type="predicted"/>
<dbReference type="RefSeq" id="WP_308422371.1">
    <property type="nucleotide sequence ID" value="NZ_BMJQ01000001.1"/>
</dbReference>
<dbReference type="GO" id="GO:0016747">
    <property type="term" value="F:acyltransferase activity, transferring groups other than amino-acyl groups"/>
    <property type="evidence" value="ECO:0007669"/>
    <property type="project" value="InterPro"/>
</dbReference>
<keyword evidence="3" id="KW-1185">Reference proteome</keyword>
<dbReference type="PROSITE" id="PS51186">
    <property type="entry name" value="GNAT"/>
    <property type="match status" value="1"/>
</dbReference>
<evidence type="ECO:0000313" key="2">
    <source>
        <dbReference type="EMBL" id="GGE99819.1"/>
    </source>
</evidence>